<protein>
    <submittedName>
        <fullName evidence="3">HNH endonuclease signature motif containing protein</fullName>
    </submittedName>
</protein>
<feature type="region of interest" description="Disordered" evidence="1">
    <location>
        <begin position="428"/>
        <end position="473"/>
    </location>
</feature>
<keyword evidence="3" id="KW-0255">Endonuclease</keyword>
<keyword evidence="4" id="KW-1185">Reference proteome</keyword>
<name>A0ABW1QAI5_9CORY</name>
<feature type="region of interest" description="Disordered" evidence="1">
    <location>
        <begin position="156"/>
        <end position="198"/>
    </location>
</feature>
<dbReference type="RefSeq" id="WP_377000041.1">
    <property type="nucleotide sequence ID" value="NZ_JBHSQE010000002.1"/>
</dbReference>
<dbReference type="SMART" id="SM00507">
    <property type="entry name" value="HNHc"/>
    <property type="match status" value="1"/>
</dbReference>
<dbReference type="InterPro" id="IPR003615">
    <property type="entry name" value="HNH_nuc"/>
</dbReference>
<comment type="caution">
    <text evidence="3">The sequence shown here is derived from an EMBL/GenBank/DDBJ whole genome shotgun (WGS) entry which is preliminary data.</text>
</comment>
<keyword evidence="3" id="KW-0378">Hydrolase</keyword>
<dbReference type="Proteomes" id="UP001596244">
    <property type="component" value="Unassembled WGS sequence"/>
</dbReference>
<evidence type="ECO:0000313" key="3">
    <source>
        <dbReference type="EMBL" id="MFC6145918.1"/>
    </source>
</evidence>
<evidence type="ECO:0000259" key="2">
    <source>
        <dbReference type="SMART" id="SM00507"/>
    </source>
</evidence>
<accession>A0ABW1QAI5</accession>
<evidence type="ECO:0000256" key="1">
    <source>
        <dbReference type="SAM" id="MobiDB-lite"/>
    </source>
</evidence>
<sequence>MAAPSWSVLDQSNKYRDVRQAKLQAEYEMWRSCQPVTSEREGEDWTALTAELYAKIGVMKHHITRNLDALDVLDRLPRLKEFVESTFLLDMNHLCSIEKAVSGAAFALQEDPFFWKAVDEDLLERLTPSRPLQLVPSTSTITDTIRNTIRSVEELAAPQSDAWGEGAPPDPEAAEKERPIPCENPGELMSTLPPPEEPPGSTLIVEDLSNGDIRIELITDQATGTQILGAVDEVAGERTCSKADALTTLILDDVSTRVTLNLYQAEDEGEDQADSPTFHPQRGLLTLQAVAALRKRVTRTISMRHAKTAATGTYKPTSLIRAYLIGRDWICRWPGCNRRATHCDADHHVNHADGGPTTAANMVMLCRHHHNRKTDDVIRYIVDQHSGDVTWLFADGTYAVDEATGPLAPKQKRWVRTYRQRRRARREYLAGQAAAERFERYQDRNNSPPPEPEKPDHQIPWMRPPPDDDPPPF</sequence>
<dbReference type="CDD" id="cd00085">
    <property type="entry name" value="HNHc"/>
    <property type="match status" value="1"/>
</dbReference>
<dbReference type="EMBL" id="JBHSQE010000002">
    <property type="protein sequence ID" value="MFC6145918.1"/>
    <property type="molecule type" value="Genomic_DNA"/>
</dbReference>
<proteinExistence type="predicted"/>
<evidence type="ECO:0000313" key="4">
    <source>
        <dbReference type="Proteomes" id="UP001596244"/>
    </source>
</evidence>
<gene>
    <name evidence="3" type="ORF">ACFPUZ_03730</name>
</gene>
<keyword evidence="3" id="KW-0540">Nuclease</keyword>
<reference evidence="4" key="1">
    <citation type="journal article" date="2019" name="Int. J. Syst. Evol. Microbiol.">
        <title>The Global Catalogue of Microorganisms (GCM) 10K type strain sequencing project: providing services to taxonomists for standard genome sequencing and annotation.</title>
        <authorList>
            <consortium name="The Broad Institute Genomics Platform"/>
            <consortium name="The Broad Institute Genome Sequencing Center for Infectious Disease"/>
            <person name="Wu L."/>
            <person name="Ma J."/>
        </authorList>
    </citation>
    <scope>NUCLEOTIDE SEQUENCE [LARGE SCALE GENOMIC DNA]</scope>
    <source>
        <strain evidence="4">CCUG 51943</strain>
    </source>
</reference>
<dbReference type="GO" id="GO:0004519">
    <property type="term" value="F:endonuclease activity"/>
    <property type="evidence" value="ECO:0007669"/>
    <property type="project" value="UniProtKB-KW"/>
</dbReference>
<dbReference type="Gene3D" id="1.10.30.50">
    <property type="match status" value="1"/>
</dbReference>
<feature type="domain" description="HNH nuclease" evidence="2">
    <location>
        <begin position="319"/>
        <end position="371"/>
    </location>
</feature>
<organism evidence="3 4">
    <name type="scientific">Corynebacterium nasicanis</name>
    <dbReference type="NCBI Taxonomy" id="1448267"/>
    <lineage>
        <taxon>Bacteria</taxon>
        <taxon>Bacillati</taxon>
        <taxon>Actinomycetota</taxon>
        <taxon>Actinomycetes</taxon>
        <taxon>Mycobacteriales</taxon>
        <taxon>Corynebacteriaceae</taxon>
        <taxon>Corynebacterium</taxon>
    </lineage>
</organism>